<reference evidence="1 2" key="1">
    <citation type="submission" date="2020-11" db="EMBL/GenBank/DDBJ databases">
        <title>WGS of Herminiimonas contaminans strain Marseille-Q4544 isolated from planarians Schmidtea mediterranea.</title>
        <authorList>
            <person name="Kangale L."/>
        </authorList>
    </citation>
    <scope>NUCLEOTIDE SEQUENCE [LARGE SCALE GENOMIC DNA]</scope>
    <source>
        <strain evidence="1 2">Marseille-Q4544</strain>
    </source>
</reference>
<protein>
    <submittedName>
        <fullName evidence="1">Uncharacterized protein</fullName>
    </submittedName>
</protein>
<comment type="caution">
    <text evidence="1">The sequence shown here is derived from an EMBL/GenBank/DDBJ whole genome shotgun (WGS) entry which is preliminary data.</text>
</comment>
<evidence type="ECO:0000313" key="2">
    <source>
        <dbReference type="Proteomes" id="UP000657372"/>
    </source>
</evidence>
<dbReference type="EMBL" id="JADOEL010000022">
    <property type="protein sequence ID" value="MBF8179621.1"/>
    <property type="molecule type" value="Genomic_DNA"/>
</dbReference>
<dbReference type="RefSeq" id="WP_195876608.1">
    <property type="nucleotide sequence ID" value="NZ_JADOEL010000022.1"/>
</dbReference>
<evidence type="ECO:0000313" key="1">
    <source>
        <dbReference type="EMBL" id="MBF8179621.1"/>
    </source>
</evidence>
<name>A0ABS0EXP4_9BURK</name>
<sequence length="79" mass="8760">MIASDLIYLISKSLCHIQNTHMLHRPCPAVDLGLQNLQQGMTIVAVGKVSSYRTEAQVRVGKDEEMQTSCHKCDMSDAI</sequence>
<organism evidence="1 2">
    <name type="scientific">Herminiimonas contaminans</name>
    <dbReference type="NCBI Taxonomy" id="1111140"/>
    <lineage>
        <taxon>Bacteria</taxon>
        <taxon>Pseudomonadati</taxon>
        <taxon>Pseudomonadota</taxon>
        <taxon>Betaproteobacteria</taxon>
        <taxon>Burkholderiales</taxon>
        <taxon>Oxalobacteraceae</taxon>
        <taxon>Herminiimonas</taxon>
    </lineage>
</organism>
<accession>A0ABS0EXP4</accession>
<gene>
    <name evidence="1" type="ORF">IXC47_18205</name>
</gene>
<proteinExistence type="predicted"/>
<dbReference type="Proteomes" id="UP000657372">
    <property type="component" value="Unassembled WGS sequence"/>
</dbReference>
<keyword evidence="2" id="KW-1185">Reference proteome</keyword>